<dbReference type="SUPFAM" id="SSF53850">
    <property type="entry name" value="Periplasmic binding protein-like II"/>
    <property type="match status" value="1"/>
</dbReference>
<evidence type="ECO:0000313" key="5">
    <source>
        <dbReference type="Proteomes" id="UP000191448"/>
    </source>
</evidence>
<keyword evidence="3" id="KW-0456">Lyase</keyword>
<dbReference type="InterPro" id="IPR003773">
    <property type="entry name" value="Menaquinone_biosynth"/>
</dbReference>
<dbReference type="InterPro" id="IPR027024">
    <property type="entry name" value="UCP027386_ABC_sbc_TM0202"/>
</dbReference>
<comment type="caution">
    <text evidence="4">The sequence shown here is derived from an EMBL/GenBank/DDBJ whole genome shotgun (WGS) entry which is preliminary data.</text>
</comment>
<evidence type="ECO:0000256" key="2">
    <source>
        <dbReference type="ARBA" id="ARBA00022428"/>
    </source>
</evidence>
<proteinExistence type="predicted"/>
<dbReference type="Proteomes" id="UP000191448">
    <property type="component" value="Unassembled WGS sequence"/>
</dbReference>
<keyword evidence="2" id="KW-0474">Menaquinone biosynthesis</keyword>
<dbReference type="GO" id="GO:0009234">
    <property type="term" value="P:menaquinone biosynthetic process"/>
    <property type="evidence" value="ECO:0007669"/>
    <property type="project" value="UniProtKB-UniPathway"/>
</dbReference>
<protein>
    <submittedName>
        <fullName evidence="4">1,4-dihydroxy-6-naphtoate synthase</fullName>
    </submittedName>
</protein>
<dbReference type="UniPathway" id="UPA00079"/>
<dbReference type="AlphaFoldDB" id="A0A1V4SVI4"/>
<organism evidence="4 5">
    <name type="scientific">Clostridium thermobutyricum DSM 4928</name>
    <dbReference type="NCBI Taxonomy" id="1121339"/>
    <lineage>
        <taxon>Bacteria</taxon>
        <taxon>Bacillati</taxon>
        <taxon>Bacillota</taxon>
        <taxon>Clostridia</taxon>
        <taxon>Eubacteriales</taxon>
        <taxon>Clostridiaceae</taxon>
        <taxon>Clostridium</taxon>
    </lineage>
</organism>
<evidence type="ECO:0000256" key="1">
    <source>
        <dbReference type="ARBA" id="ARBA00004863"/>
    </source>
</evidence>
<dbReference type="GO" id="GO:0016829">
    <property type="term" value="F:lyase activity"/>
    <property type="evidence" value="ECO:0007669"/>
    <property type="project" value="UniProtKB-KW"/>
</dbReference>
<reference evidence="4 5" key="1">
    <citation type="submission" date="2016-02" db="EMBL/GenBank/DDBJ databases">
        <title>Genome sequence of Clostridium thermobutyricum DSM 4928.</title>
        <authorList>
            <person name="Poehlein A."/>
            <person name="Daniel R."/>
        </authorList>
    </citation>
    <scope>NUCLEOTIDE SEQUENCE [LARGE SCALE GENOMIC DNA]</scope>
    <source>
        <strain evidence="4 5">DSM 4928</strain>
    </source>
</reference>
<dbReference type="PIRSF" id="PIRSF027386">
    <property type="entry name" value="UCP027386_ABC_sbc_TM0202"/>
    <property type="match status" value="1"/>
</dbReference>
<dbReference type="EMBL" id="LTAY01000037">
    <property type="protein sequence ID" value="OPX48040.1"/>
    <property type="molecule type" value="Genomic_DNA"/>
</dbReference>
<evidence type="ECO:0000256" key="3">
    <source>
        <dbReference type="ARBA" id="ARBA00023239"/>
    </source>
</evidence>
<accession>A0A1V4SVI4</accession>
<dbReference type="RefSeq" id="WP_080022788.1">
    <property type="nucleotide sequence ID" value="NZ_LTAY01000037.1"/>
</dbReference>
<evidence type="ECO:0000313" key="4">
    <source>
        <dbReference type="EMBL" id="OPX48040.1"/>
    </source>
</evidence>
<dbReference type="OrthoDB" id="9814375at2"/>
<dbReference type="PANTHER" id="PTHR30024">
    <property type="entry name" value="ALIPHATIC SULFONATES-BINDING PROTEIN-RELATED"/>
    <property type="match status" value="1"/>
</dbReference>
<dbReference type="PANTHER" id="PTHR30024:SF46">
    <property type="entry name" value="ABC TRANSPORTER, SUBSTRATE-BINDING LIPOPROTEIN"/>
    <property type="match status" value="1"/>
</dbReference>
<comment type="pathway">
    <text evidence="1">Quinol/quinone metabolism; menaquinone biosynthesis.</text>
</comment>
<name>A0A1V4SVI4_9CLOT</name>
<dbReference type="Pfam" id="PF02621">
    <property type="entry name" value="VitK2_biosynth"/>
    <property type="match status" value="1"/>
</dbReference>
<gene>
    <name evidence="4" type="primary">mqnD</name>
    <name evidence="4" type="ORF">CLTHE_16120</name>
</gene>
<dbReference type="Gene3D" id="3.40.190.10">
    <property type="entry name" value="Periplasmic binding protein-like II"/>
    <property type="match status" value="2"/>
</dbReference>
<sequence length="325" mass="36276">MKKIIITLLIVITFFIILGDNVVSEKREIKNDKKIAKVYIPDGTPAIGMAKMVSSKESIKDFLMKYEIEGTPDTLVAEVMKENPDISIVPSNLAAQAYNKGLDYEIIGTVGFGSLYLISTEGEAKLEDLKGKEVFGIGKGLTPDLVFKTILKEKNLIDKINLSYVGGGTEILPAVLSGKAKYAVVPEPALSTLMSKNKNIKIILNLNKEWEKIFGVKEGFPQSTIIAKKSLIENNKEFIDLFLEKVEKSILFSNENKDEVVELFINNGGKINKDITSKSIENSNLKFKKAKETKEEYIKYYEILEKENSKSIGGKVPDEKIFYEG</sequence>